<evidence type="ECO:0000256" key="2">
    <source>
        <dbReference type="ARBA" id="ARBA00010370"/>
    </source>
</evidence>
<dbReference type="PANTHER" id="PTHR10201:SF291">
    <property type="entry name" value="MATRIX METALLOPROTEINASE 1, ISOFORM C-RELATED"/>
    <property type="match status" value="1"/>
</dbReference>
<dbReference type="Proteomes" id="UP001153709">
    <property type="component" value="Chromosome 5"/>
</dbReference>
<gene>
    <name evidence="6" type="ORF">DIABBA_LOCUS7938</name>
</gene>
<keyword evidence="4" id="KW-0378">Hydrolase</keyword>
<evidence type="ECO:0000256" key="3">
    <source>
        <dbReference type="ARBA" id="ARBA00022729"/>
    </source>
</evidence>
<keyword evidence="4" id="KW-0645">Protease</keyword>
<comment type="similarity">
    <text evidence="2">Belongs to the peptidase M10A family.</text>
</comment>
<dbReference type="GO" id="GO:0030574">
    <property type="term" value="P:collagen catabolic process"/>
    <property type="evidence" value="ECO:0007669"/>
    <property type="project" value="TreeGrafter"/>
</dbReference>
<dbReference type="GO" id="GO:0004222">
    <property type="term" value="F:metalloendopeptidase activity"/>
    <property type="evidence" value="ECO:0007669"/>
    <property type="project" value="TreeGrafter"/>
</dbReference>
<evidence type="ECO:0000256" key="4">
    <source>
        <dbReference type="ARBA" id="ARBA00023049"/>
    </source>
</evidence>
<evidence type="ECO:0000313" key="7">
    <source>
        <dbReference type="Proteomes" id="UP001153709"/>
    </source>
</evidence>
<comment type="cofactor">
    <cofactor evidence="1">
        <name>Zn(2+)</name>
        <dbReference type="ChEBI" id="CHEBI:29105"/>
    </cofactor>
</comment>
<dbReference type="SUPFAM" id="SSF47090">
    <property type="entry name" value="PGBD-like"/>
    <property type="match status" value="1"/>
</dbReference>
<reference evidence="6" key="1">
    <citation type="submission" date="2022-01" db="EMBL/GenBank/DDBJ databases">
        <authorList>
            <person name="King R."/>
        </authorList>
    </citation>
    <scope>NUCLEOTIDE SEQUENCE</scope>
</reference>
<dbReference type="InterPro" id="IPR002477">
    <property type="entry name" value="Peptidoglycan-bd-like"/>
</dbReference>
<organism evidence="6 7">
    <name type="scientific">Diabrotica balteata</name>
    <name type="common">Banded cucumber beetle</name>
    <dbReference type="NCBI Taxonomy" id="107213"/>
    <lineage>
        <taxon>Eukaryota</taxon>
        <taxon>Metazoa</taxon>
        <taxon>Ecdysozoa</taxon>
        <taxon>Arthropoda</taxon>
        <taxon>Hexapoda</taxon>
        <taxon>Insecta</taxon>
        <taxon>Pterygota</taxon>
        <taxon>Neoptera</taxon>
        <taxon>Endopterygota</taxon>
        <taxon>Coleoptera</taxon>
        <taxon>Polyphaga</taxon>
        <taxon>Cucujiformia</taxon>
        <taxon>Chrysomeloidea</taxon>
        <taxon>Chrysomelidae</taxon>
        <taxon>Galerucinae</taxon>
        <taxon>Diabroticina</taxon>
        <taxon>Diabroticites</taxon>
        <taxon>Diabrotica</taxon>
    </lineage>
</organism>
<dbReference type="Pfam" id="PF01471">
    <property type="entry name" value="PG_binding_1"/>
    <property type="match status" value="1"/>
</dbReference>
<accession>A0A9N9XD92</accession>
<proteinExistence type="inferred from homology"/>
<dbReference type="InterPro" id="IPR024079">
    <property type="entry name" value="MetalloPept_cat_dom_sf"/>
</dbReference>
<dbReference type="PANTHER" id="PTHR10201">
    <property type="entry name" value="MATRIX METALLOPROTEINASE"/>
    <property type="match status" value="1"/>
</dbReference>
<dbReference type="OrthoDB" id="406838at2759"/>
<dbReference type="GO" id="GO:0030198">
    <property type="term" value="P:extracellular matrix organization"/>
    <property type="evidence" value="ECO:0007669"/>
    <property type="project" value="TreeGrafter"/>
</dbReference>
<evidence type="ECO:0000259" key="5">
    <source>
        <dbReference type="Pfam" id="PF01471"/>
    </source>
</evidence>
<feature type="domain" description="Peptidoglycan binding-like" evidence="5">
    <location>
        <begin position="26"/>
        <end position="71"/>
    </location>
</feature>
<dbReference type="EMBL" id="OU898280">
    <property type="protein sequence ID" value="CAG9834650.1"/>
    <property type="molecule type" value="Genomic_DNA"/>
</dbReference>
<keyword evidence="3" id="KW-0732">Signal</keyword>
<dbReference type="Gene3D" id="3.40.390.10">
    <property type="entry name" value="Collagenase (Catalytic Domain)"/>
    <property type="match status" value="1"/>
</dbReference>
<sequence length="109" mass="12514">MQTNKVVLLIATGIVGENLNETNAVSWLEQYGYITTSETAHTDITETLQKFQEKYNLTADGKLNRETMELMQKPRCIQGDNAYAVKSSWKKFDIKWYFPQFTKAALLSI</sequence>
<keyword evidence="4" id="KW-0482">Metalloprotease</keyword>
<dbReference type="AlphaFoldDB" id="A0A9N9XD92"/>
<evidence type="ECO:0000313" key="6">
    <source>
        <dbReference type="EMBL" id="CAG9834650.1"/>
    </source>
</evidence>
<keyword evidence="7" id="KW-1185">Reference proteome</keyword>
<name>A0A9N9XD92_DIABA</name>
<protein>
    <recommendedName>
        <fullName evidence="5">Peptidoglycan binding-like domain-containing protein</fullName>
    </recommendedName>
</protein>
<evidence type="ECO:0000256" key="1">
    <source>
        <dbReference type="ARBA" id="ARBA00001947"/>
    </source>
</evidence>
<dbReference type="GO" id="GO:0005615">
    <property type="term" value="C:extracellular space"/>
    <property type="evidence" value="ECO:0007669"/>
    <property type="project" value="TreeGrafter"/>
</dbReference>
<dbReference type="InterPro" id="IPR036365">
    <property type="entry name" value="PGBD-like_sf"/>
</dbReference>